<sequence>MQRKSKQLAFFVRGFLQHKIPYSELDLFFWDTLEEWSQIKKGKHLPYEKTEQVFWHLLHQLQYWPQRSLIEDPYLRGELETCLDCLESEGNYPMPLDCIGIRP</sequence>
<proteinExistence type="predicted"/>
<dbReference type="Proteomes" id="UP000006327">
    <property type="component" value="Unassembled WGS sequence"/>
</dbReference>
<dbReference type="AlphaFoldDB" id="K6XJA1"/>
<name>K6XJA1_9ALTE</name>
<evidence type="ECO:0000313" key="2">
    <source>
        <dbReference type="Proteomes" id="UP000006327"/>
    </source>
</evidence>
<dbReference type="STRING" id="493475.GARC_3785"/>
<evidence type="ECO:0000313" key="1">
    <source>
        <dbReference type="EMBL" id="GAC20739.1"/>
    </source>
</evidence>
<protein>
    <submittedName>
        <fullName evidence="1">Uncharacterized protein</fullName>
    </submittedName>
</protein>
<dbReference type="EMBL" id="BAEO01000055">
    <property type="protein sequence ID" value="GAC20739.1"/>
    <property type="molecule type" value="Genomic_DNA"/>
</dbReference>
<gene>
    <name evidence="1" type="ORF">GARC_3785</name>
</gene>
<reference evidence="1 2" key="1">
    <citation type="journal article" date="2017" name="Antonie Van Leeuwenhoek">
        <title>Rhizobium rhizosphaerae sp. nov., a novel species isolated from rice rhizosphere.</title>
        <authorList>
            <person name="Zhao J.J."/>
            <person name="Zhang J."/>
            <person name="Zhang R.J."/>
            <person name="Zhang C.W."/>
            <person name="Yin H.Q."/>
            <person name="Zhang X.X."/>
        </authorList>
    </citation>
    <scope>NUCLEOTIDE SEQUENCE [LARGE SCALE GENOMIC DNA]</scope>
    <source>
        <strain evidence="1 2">BSs20135</strain>
    </source>
</reference>
<comment type="caution">
    <text evidence="1">The sequence shown here is derived from an EMBL/GenBank/DDBJ whole genome shotgun (WGS) entry which is preliminary data.</text>
</comment>
<keyword evidence="2" id="KW-1185">Reference proteome</keyword>
<organism evidence="1 2">
    <name type="scientific">Paraglaciecola arctica BSs20135</name>
    <dbReference type="NCBI Taxonomy" id="493475"/>
    <lineage>
        <taxon>Bacteria</taxon>
        <taxon>Pseudomonadati</taxon>
        <taxon>Pseudomonadota</taxon>
        <taxon>Gammaproteobacteria</taxon>
        <taxon>Alteromonadales</taxon>
        <taxon>Alteromonadaceae</taxon>
        <taxon>Paraglaciecola</taxon>
    </lineage>
</organism>
<accession>K6XJA1</accession>